<evidence type="ECO:0000313" key="2">
    <source>
        <dbReference type="Proteomes" id="UP001418222"/>
    </source>
</evidence>
<sequence>MVIRAVIGPDYPFNTVTLNFINALPRSNGFESIMVVIDQFSKYETICLNVHDCAVCYLSPICVKLLLLEGSTATVSASPRFLRWTRIEPMPLQPPAGIAPSSFSPNIAVPAGDLHDAVYNYPRSSHDPAATKLR</sequence>
<reference evidence="1 2" key="1">
    <citation type="journal article" date="2022" name="Nat. Plants">
        <title>Genomes of leafy and leafless Platanthera orchids illuminate the evolution of mycoheterotrophy.</title>
        <authorList>
            <person name="Li M.H."/>
            <person name="Liu K.W."/>
            <person name="Li Z."/>
            <person name="Lu H.C."/>
            <person name="Ye Q.L."/>
            <person name="Zhang D."/>
            <person name="Wang J.Y."/>
            <person name="Li Y.F."/>
            <person name="Zhong Z.M."/>
            <person name="Liu X."/>
            <person name="Yu X."/>
            <person name="Liu D.K."/>
            <person name="Tu X.D."/>
            <person name="Liu B."/>
            <person name="Hao Y."/>
            <person name="Liao X.Y."/>
            <person name="Jiang Y.T."/>
            <person name="Sun W.H."/>
            <person name="Chen J."/>
            <person name="Chen Y.Q."/>
            <person name="Ai Y."/>
            <person name="Zhai J.W."/>
            <person name="Wu S.S."/>
            <person name="Zhou Z."/>
            <person name="Hsiao Y.Y."/>
            <person name="Wu W.L."/>
            <person name="Chen Y.Y."/>
            <person name="Lin Y.F."/>
            <person name="Hsu J.L."/>
            <person name="Li C.Y."/>
            <person name="Wang Z.W."/>
            <person name="Zhao X."/>
            <person name="Zhong W.Y."/>
            <person name="Ma X.K."/>
            <person name="Ma L."/>
            <person name="Huang J."/>
            <person name="Chen G.Z."/>
            <person name="Huang M.Z."/>
            <person name="Huang L."/>
            <person name="Peng D.H."/>
            <person name="Luo Y.B."/>
            <person name="Zou S.Q."/>
            <person name="Chen S.P."/>
            <person name="Lan S."/>
            <person name="Tsai W.C."/>
            <person name="Van de Peer Y."/>
            <person name="Liu Z.J."/>
        </authorList>
    </citation>
    <scope>NUCLEOTIDE SEQUENCE [LARGE SCALE GENOMIC DNA]</scope>
    <source>
        <strain evidence="1">Lor287</strain>
    </source>
</reference>
<protein>
    <submittedName>
        <fullName evidence="1">Uncharacterized protein</fullName>
    </submittedName>
</protein>
<dbReference type="EMBL" id="JBBWWQ010000004">
    <property type="protein sequence ID" value="KAK8949215.1"/>
    <property type="molecule type" value="Genomic_DNA"/>
</dbReference>
<gene>
    <name evidence="1" type="ORF">KSP39_PZI006152</name>
</gene>
<proteinExistence type="predicted"/>
<name>A0AAP0BSA0_9ASPA</name>
<keyword evidence="2" id="KW-1185">Reference proteome</keyword>
<dbReference type="AlphaFoldDB" id="A0AAP0BSA0"/>
<evidence type="ECO:0000313" key="1">
    <source>
        <dbReference type="EMBL" id="KAK8949215.1"/>
    </source>
</evidence>
<comment type="caution">
    <text evidence="1">The sequence shown here is derived from an EMBL/GenBank/DDBJ whole genome shotgun (WGS) entry which is preliminary data.</text>
</comment>
<dbReference type="Proteomes" id="UP001418222">
    <property type="component" value="Unassembled WGS sequence"/>
</dbReference>
<accession>A0AAP0BSA0</accession>
<organism evidence="1 2">
    <name type="scientific">Platanthera zijinensis</name>
    <dbReference type="NCBI Taxonomy" id="2320716"/>
    <lineage>
        <taxon>Eukaryota</taxon>
        <taxon>Viridiplantae</taxon>
        <taxon>Streptophyta</taxon>
        <taxon>Embryophyta</taxon>
        <taxon>Tracheophyta</taxon>
        <taxon>Spermatophyta</taxon>
        <taxon>Magnoliopsida</taxon>
        <taxon>Liliopsida</taxon>
        <taxon>Asparagales</taxon>
        <taxon>Orchidaceae</taxon>
        <taxon>Orchidoideae</taxon>
        <taxon>Orchideae</taxon>
        <taxon>Orchidinae</taxon>
        <taxon>Platanthera</taxon>
    </lineage>
</organism>